<comment type="caution">
    <text evidence="2">The sequence shown here is derived from an EMBL/GenBank/DDBJ whole genome shotgun (WGS) entry which is preliminary data.</text>
</comment>
<keyword evidence="1" id="KW-0812">Transmembrane</keyword>
<feature type="transmembrane region" description="Helical" evidence="1">
    <location>
        <begin position="40"/>
        <end position="69"/>
    </location>
</feature>
<keyword evidence="1" id="KW-1133">Transmembrane helix</keyword>
<dbReference type="AlphaFoldDB" id="A0A401ZWG1"/>
<proteinExistence type="predicted"/>
<name>A0A401ZWG1_9CHLR</name>
<protein>
    <submittedName>
        <fullName evidence="2">Uncharacterized protein</fullName>
    </submittedName>
</protein>
<evidence type="ECO:0000313" key="2">
    <source>
        <dbReference type="EMBL" id="GCE11213.1"/>
    </source>
</evidence>
<organism evidence="2 3">
    <name type="scientific">Tengunoibacter tsumagoiensis</name>
    <dbReference type="NCBI Taxonomy" id="2014871"/>
    <lineage>
        <taxon>Bacteria</taxon>
        <taxon>Bacillati</taxon>
        <taxon>Chloroflexota</taxon>
        <taxon>Ktedonobacteria</taxon>
        <taxon>Ktedonobacterales</taxon>
        <taxon>Dictyobacteraceae</taxon>
        <taxon>Tengunoibacter</taxon>
    </lineage>
</organism>
<keyword evidence="3" id="KW-1185">Reference proteome</keyword>
<reference evidence="3" key="1">
    <citation type="submission" date="2018-12" db="EMBL/GenBank/DDBJ databases">
        <title>Tengunoibacter tsumagoiensis gen. nov., sp. nov., Dictyobacter kobayashii sp. nov., D. alpinus sp. nov., and D. joshuensis sp. nov. and description of Dictyobacteraceae fam. nov. within the order Ktedonobacterales isolated from Tengu-no-mugimeshi.</title>
        <authorList>
            <person name="Wang C.M."/>
            <person name="Zheng Y."/>
            <person name="Sakai Y."/>
            <person name="Toyoda A."/>
            <person name="Minakuchi Y."/>
            <person name="Abe K."/>
            <person name="Yokota A."/>
            <person name="Yabe S."/>
        </authorList>
    </citation>
    <scope>NUCLEOTIDE SEQUENCE [LARGE SCALE GENOMIC DNA]</scope>
    <source>
        <strain evidence="3">Uno3</strain>
    </source>
</reference>
<dbReference type="EMBL" id="BIFR01000001">
    <property type="protein sequence ID" value="GCE11213.1"/>
    <property type="molecule type" value="Genomic_DNA"/>
</dbReference>
<evidence type="ECO:0000256" key="1">
    <source>
        <dbReference type="SAM" id="Phobius"/>
    </source>
</evidence>
<accession>A0A401ZWG1</accession>
<dbReference type="Proteomes" id="UP000287352">
    <property type="component" value="Unassembled WGS sequence"/>
</dbReference>
<keyword evidence="1" id="KW-0472">Membrane</keyword>
<sequence>MPHAGGAQRCLLSLVKIVLSIVVIVFNLSVHRGLVETTRVAIAVIQVVAMVTAMVTAVGAEVAVILGAVTAGKGLH</sequence>
<gene>
    <name evidence="2" type="ORF">KTT_10720</name>
</gene>
<feature type="transmembrane region" description="Helical" evidence="1">
    <location>
        <begin position="6"/>
        <end position="28"/>
    </location>
</feature>
<evidence type="ECO:0000313" key="3">
    <source>
        <dbReference type="Proteomes" id="UP000287352"/>
    </source>
</evidence>